<dbReference type="SMART" id="SM00355">
    <property type="entry name" value="ZnF_C2H2"/>
    <property type="match status" value="30"/>
</dbReference>
<feature type="domain" description="C2H2-type" evidence="8">
    <location>
        <begin position="372"/>
        <end position="399"/>
    </location>
</feature>
<evidence type="ECO:0000256" key="4">
    <source>
        <dbReference type="ARBA" id="ARBA00022833"/>
    </source>
</evidence>
<evidence type="ECO:0000256" key="2">
    <source>
        <dbReference type="ARBA" id="ARBA00022737"/>
    </source>
</evidence>
<feature type="domain" description="C2H2-type" evidence="8">
    <location>
        <begin position="212"/>
        <end position="239"/>
    </location>
</feature>
<feature type="region of interest" description="Disordered" evidence="7">
    <location>
        <begin position="1"/>
        <end position="98"/>
    </location>
</feature>
<keyword evidence="5" id="KW-0539">Nucleus</keyword>
<organism evidence="9 10">
    <name type="scientific">Apteryx mantelli</name>
    <name type="common">North Island brown kiwi</name>
    <dbReference type="NCBI Taxonomy" id="2696672"/>
    <lineage>
        <taxon>Eukaryota</taxon>
        <taxon>Metazoa</taxon>
        <taxon>Chordata</taxon>
        <taxon>Craniata</taxon>
        <taxon>Vertebrata</taxon>
        <taxon>Euteleostomi</taxon>
        <taxon>Archelosauria</taxon>
        <taxon>Archosauria</taxon>
        <taxon>Dinosauria</taxon>
        <taxon>Saurischia</taxon>
        <taxon>Theropoda</taxon>
        <taxon>Coelurosauria</taxon>
        <taxon>Aves</taxon>
        <taxon>Palaeognathae</taxon>
        <taxon>Apterygiformes</taxon>
        <taxon>Apterygidae</taxon>
        <taxon>Apteryx</taxon>
    </lineage>
</organism>
<reference evidence="9" key="1">
    <citation type="submission" date="2025-05" db="UniProtKB">
        <authorList>
            <consortium name="RefSeq"/>
        </authorList>
    </citation>
    <scope>NUCLEOTIDE SEQUENCE [LARGE SCALE GENOMIC DNA]</scope>
</reference>
<keyword evidence="4" id="KW-0862">Zinc</keyword>
<feature type="region of interest" description="Disordered" evidence="7">
    <location>
        <begin position="114"/>
        <end position="133"/>
    </location>
</feature>
<feature type="domain" description="C2H2-type" evidence="8">
    <location>
        <begin position="951"/>
        <end position="978"/>
    </location>
</feature>
<dbReference type="PROSITE" id="PS50157">
    <property type="entry name" value="ZINC_FINGER_C2H2_2"/>
    <property type="match status" value="28"/>
</dbReference>
<feature type="domain" description="C2H2-type" evidence="8">
    <location>
        <begin position="1419"/>
        <end position="1446"/>
    </location>
</feature>
<evidence type="ECO:0000256" key="7">
    <source>
        <dbReference type="SAM" id="MobiDB-lite"/>
    </source>
</evidence>
<feature type="compositionally biased region" description="Basic and acidic residues" evidence="7">
    <location>
        <begin position="79"/>
        <end position="89"/>
    </location>
</feature>
<evidence type="ECO:0000256" key="3">
    <source>
        <dbReference type="ARBA" id="ARBA00022771"/>
    </source>
</evidence>
<feature type="domain" description="C2H2-type" evidence="8">
    <location>
        <begin position="344"/>
        <end position="371"/>
    </location>
</feature>
<gene>
    <name evidence="10" type="primary">LOC106484494</name>
</gene>
<feature type="domain" description="C2H2-type" evidence="8">
    <location>
        <begin position="810"/>
        <end position="837"/>
    </location>
</feature>
<feature type="region of interest" description="Disordered" evidence="7">
    <location>
        <begin position="998"/>
        <end position="1039"/>
    </location>
</feature>
<feature type="domain" description="C2H2-type" evidence="8">
    <location>
        <begin position="268"/>
        <end position="295"/>
    </location>
</feature>
<dbReference type="Proteomes" id="UP001652627">
    <property type="component" value="Chromosome 2"/>
</dbReference>
<feature type="domain" description="C2H2-type" evidence="8">
    <location>
        <begin position="428"/>
        <end position="455"/>
    </location>
</feature>
<dbReference type="Gene3D" id="3.30.160.60">
    <property type="entry name" value="Classic Zinc Finger"/>
    <property type="match status" value="28"/>
</dbReference>
<feature type="domain" description="C2H2-type" evidence="8">
    <location>
        <begin position="1363"/>
        <end position="1390"/>
    </location>
</feature>
<feature type="domain" description="C2H2-type" evidence="8">
    <location>
        <begin position="923"/>
        <end position="950"/>
    </location>
</feature>
<dbReference type="InterPro" id="IPR036236">
    <property type="entry name" value="Znf_C2H2_sf"/>
</dbReference>
<feature type="domain" description="C2H2-type" evidence="8">
    <location>
        <begin position="400"/>
        <end position="427"/>
    </location>
</feature>
<evidence type="ECO:0000259" key="8">
    <source>
        <dbReference type="PROSITE" id="PS50157"/>
    </source>
</evidence>
<feature type="domain" description="C2H2-type" evidence="8">
    <location>
        <begin position="1316"/>
        <end position="1343"/>
    </location>
</feature>
<feature type="region of interest" description="Disordered" evidence="7">
    <location>
        <begin position="1174"/>
        <end position="1197"/>
    </location>
</feature>
<feature type="domain" description="C2H2-type" evidence="8">
    <location>
        <begin position="240"/>
        <end position="267"/>
    </location>
</feature>
<feature type="domain" description="C2H2-type" evidence="8">
    <location>
        <begin position="456"/>
        <end position="483"/>
    </location>
</feature>
<dbReference type="InterPro" id="IPR013087">
    <property type="entry name" value="Znf_C2H2_type"/>
</dbReference>
<feature type="region of interest" description="Disordered" evidence="7">
    <location>
        <begin position="866"/>
        <end position="885"/>
    </location>
</feature>
<feature type="domain" description="C2H2-type" evidence="8">
    <location>
        <begin position="979"/>
        <end position="1006"/>
    </location>
</feature>
<evidence type="ECO:0000256" key="5">
    <source>
        <dbReference type="ARBA" id="ARBA00023242"/>
    </source>
</evidence>
<keyword evidence="1" id="KW-0479">Metal-binding</keyword>
<evidence type="ECO:0000313" key="10">
    <source>
        <dbReference type="RefSeq" id="XP_067148336.1"/>
    </source>
</evidence>
<dbReference type="Pfam" id="PF00096">
    <property type="entry name" value="zf-C2H2"/>
    <property type="match status" value="25"/>
</dbReference>
<feature type="domain" description="C2H2-type" evidence="8">
    <location>
        <begin position="540"/>
        <end position="567"/>
    </location>
</feature>
<name>A0ABM4E6J6_9AVES</name>
<feature type="domain" description="C2H2-type" evidence="8">
    <location>
        <begin position="296"/>
        <end position="323"/>
    </location>
</feature>
<keyword evidence="2" id="KW-0677">Repeat</keyword>
<dbReference type="GeneID" id="106484494"/>
<feature type="domain" description="C2H2-type" evidence="8">
    <location>
        <begin position="895"/>
        <end position="922"/>
    </location>
</feature>
<dbReference type="InterPro" id="IPR050826">
    <property type="entry name" value="Krueppel_C2H2_ZnFinger"/>
</dbReference>
<feature type="compositionally biased region" description="Polar residues" evidence="7">
    <location>
        <begin position="1346"/>
        <end position="1355"/>
    </location>
</feature>
<feature type="domain" description="C2H2-type" evidence="8">
    <location>
        <begin position="782"/>
        <end position="809"/>
    </location>
</feature>
<feature type="domain" description="C2H2-type" evidence="8">
    <location>
        <begin position="484"/>
        <end position="511"/>
    </location>
</feature>
<feature type="region of interest" description="Disordered" evidence="7">
    <location>
        <begin position="1489"/>
        <end position="1510"/>
    </location>
</feature>
<feature type="region of interest" description="Disordered" evidence="7">
    <location>
        <begin position="317"/>
        <end position="337"/>
    </location>
</feature>
<feature type="domain" description="C2H2-type" evidence="8">
    <location>
        <begin position="838"/>
        <end position="865"/>
    </location>
</feature>
<feature type="region of interest" description="Disordered" evidence="7">
    <location>
        <begin position="1335"/>
        <end position="1359"/>
    </location>
</feature>
<feature type="domain" description="C2H2-type" evidence="8">
    <location>
        <begin position="1232"/>
        <end position="1259"/>
    </location>
</feature>
<evidence type="ECO:0000256" key="6">
    <source>
        <dbReference type="PROSITE-ProRule" id="PRU00042"/>
    </source>
</evidence>
<evidence type="ECO:0000256" key="1">
    <source>
        <dbReference type="ARBA" id="ARBA00022723"/>
    </source>
</evidence>
<dbReference type="PANTHER" id="PTHR24377">
    <property type="entry name" value="IP01015P-RELATED"/>
    <property type="match status" value="1"/>
</dbReference>
<proteinExistence type="predicted"/>
<dbReference type="PROSITE" id="PS00028">
    <property type="entry name" value="ZINC_FINGER_C2H2_1"/>
    <property type="match status" value="28"/>
</dbReference>
<feature type="domain" description="C2H2-type" evidence="8">
    <location>
        <begin position="1260"/>
        <end position="1287"/>
    </location>
</feature>
<feature type="domain" description="C2H2-type" evidence="8">
    <location>
        <begin position="1391"/>
        <end position="1418"/>
    </location>
</feature>
<dbReference type="RefSeq" id="XP_067148336.1">
    <property type="nucleotide sequence ID" value="XM_067292235.1"/>
</dbReference>
<feature type="domain" description="C2H2-type" evidence="8">
    <location>
        <begin position="1204"/>
        <end position="1231"/>
    </location>
</feature>
<keyword evidence="9" id="KW-1185">Reference proteome</keyword>
<feature type="compositionally biased region" description="Basic residues" evidence="7">
    <location>
        <begin position="998"/>
        <end position="1009"/>
    </location>
</feature>
<protein>
    <submittedName>
        <fullName evidence="10">Zinc finger protein 721-like</fullName>
    </submittedName>
</protein>
<feature type="domain" description="C2H2-type" evidence="8">
    <location>
        <begin position="512"/>
        <end position="539"/>
    </location>
</feature>
<feature type="compositionally biased region" description="Basic and acidic residues" evidence="7">
    <location>
        <begin position="1179"/>
        <end position="1197"/>
    </location>
</feature>
<feature type="domain" description="C2H2-type" evidence="8">
    <location>
        <begin position="1148"/>
        <end position="1175"/>
    </location>
</feature>
<reference evidence="10" key="2">
    <citation type="submission" date="2025-08" db="UniProtKB">
        <authorList>
            <consortium name="RefSeq"/>
        </authorList>
    </citation>
    <scope>IDENTIFICATION</scope>
    <source>
        <tissue evidence="10">Blood</tissue>
    </source>
</reference>
<dbReference type="SUPFAM" id="SSF57667">
    <property type="entry name" value="beta-beta-alpha zinc fingers"/>
    <property type="match status" value="16"/>
</dbReference>
<feature type="domain" description="C2H2-type" evidence="8">
    <location>
        <begin position="1288"/>
        <end position="1315"/>
    </location>
</feature>
<accession>A0ABM4E6J6</accession>
<sequence length="1620" mass="178639">MRENYDALLALGKTPAPAPGSRSPVAKPEPVPHVEQAMEEPRAQAQGRAEETEAPGCAGSARLVVPKSEAMPEGDGEEQQCRGDPRAPEEQPSAEHSCLEDWLVRKVKVEEEYEEWPSGAGAEDPLAGQPPGGTLAADACKLEQPSPEELGYGALPAFALPPWPLLSESPAGAGGCERCLEAQLGLQPRAPAGRGGAEPCGECGAPARERPFACAQCGKGFGKKAHLTRHLRVHTGERPFPCAQCGRRFRQKIHLRSHQKTHTGERPYPCAECGRRFRKKTHLVRHQRTHTGERPFACARCGRGFAHKQHLLRHQQLHAEPAPEPEPELEPADPCPPPAEQKPFACPECGKSFSWKKNLASHRRLHLEGRPFACAECGRGFSDKRHLTAHLRGHMGLKPYACPDCEKTFSHKPNLTTHQRTHTGERPFACPDCGRGFAHNQHLLRHLRVHTGERPFACPQCGRCFSSRPNLIAHTKAHAGARPFACEQCGRGFSRKSHLARHQAVHTGTRPHGCAQCGKRFSSKTNLARHQAVHTGHRPYICTQCGKSFSRKTHLLRHERTHAAAVPAPRPAWAARDAPAPAAACRLHEIDPQLDKRPRRVFLDDGPPVKMSLLSPGPACPHPEPAPLSQIERGAKSWTRAGFRWHRNPIRSLHSVTVHGDQLLSLQPGYRFFKPGGLFGIKQSEEPYTEGQQMQEESKILVSPCAVEPGRTNKVEQQEEKPGCTAGSLELYPTATSSSSRWFHSGQRAADRAGMERDGAAGLSQVSSRVACWVPQLGAGPFRCAQCGKGFRQKQSLITHERIHTGEKPYRCGDCGKSFSQRPNLLTHRRVHTGERPFPCTQCGKSFSQKANLLAHQRIHAAGEKALAGGDPEDGTSAKPKLRAQQRSYQEDTPFVCPECGKSFRQKPNLITHRRIHTGERPFTCFLCGRSFNQKTNLVTHYRVHTGERPFACTQCGKRFTQKTNLVTHQSTHTDVRPYPCGQCQKCFKDKVSLKAHQKTHAPRQRRCPGRSPAPALPYGTAPTLLQPGGPEQETSFNPMPQLPVQKIPESQELYSCTEKSFPPKEQLLPHQQPLLGEQSFPCVQCGEGFCQKVTLLRQQHSPAVETAGGCATSFSHSQHLLGHLGVQPVLGDGPPPAPPAPGAEKPFICNQCGNSFGLWLSLVAHQKSHVGQKPYQCPDHEKSSGDELSPKAPPEKQVEGRAWVCPECGRSFAQYERLVKHRQNHRGRGPYRCDVCGKRFSLKTNLVTHQRIHTGERPFTCGVCGRRFNQKGNLVTHYRTHTGERPFACTQCGKRFAQKPNLIAHQKTHTGRQPFTCLECPKRFKSKLSLRVHQRVHAAERSPSEPVSGQTPSLQAHPGSPYPCSLCGETFEEHGDLQLHRQGHAGERPHACAECGKRFRQKVNLAVHQRTHTGERPFRCAECGKGFSQKAHLLRHRRTHAGAVPPSCCEGTCPAHQEEPDASAPLGKGSEPPNMLLSPCSRGAAHRSLAREELRPGVQPPNRPDSPSGAADILLQLMQEDHPLVSGSQHPQEAPAGQCPCKCAEGGESLSEKPSLQPQCCCADCLSQRQLLLKPQHDCRAEIWCKYGGCSRSFEDKRVLRVPERAHGEEKTSPCPSCL</sequence>
<evidence type="ECO:0000313" key="9">
    <source>
        <dbReference type="Proteomes" id="UP001652627"/>
    </source>
</evidence>
<keyword evidence="3 6" id="KW-0863">Zinc-finger</keyword>